<dbReference type="RefSeq" id="WP_183264374.1">
    <property type="nucleotide sequence ID" value="NZ_BAAAVZ010000026.1"/>
</dbReference>
<evidence type="ECO:0000313" key="2">
    <source>
        <dbReference type="Proteomes" id="UP000539538"/>
    </source>
</evidence>
<gene>
    <name evidence="1" type="ORF">GGQ99_004755</name>
</gene>
<reference evidence="1 2" key="1">
    <citation type="submission" date="2020-08" db="EMBL/GenBank/DDBJ databases">
        <title>Genomic Encyclopedia of Type Strains, Phase IV (KMG-IV): sequencing the most valuable type-strain genomes for metagenomic binning, comparative biology and taxonomic classification.</title>
        <authorList>
            <person name="Goeker M."/>
        </authorList>
    </citation>
    <scope>NUCLEOTIDE SEQUENCE [LARGE SCALE GENOMIC DNA]</scope>
    <source>
        <strain evidence="1 2">DSM 7050</strain>
    </source>
</reference>
<sequence length="80" mass="8922">MKVREWRIANSKSLRQAAEDFGIGAGKNPSRRMQRIETGEAPVDALLADVIVQITNGAVTLQDLNDTRRDWMQNARAEVA</sequence>
<evidence type="ECO:0008006" key="3">
    <source>
        <dbReference type="Google" id="ProtNLM"/>
    </source>
</evidence>
<dbReference type="Proteomes" id="UP000539538">
    <property type="component" value="Unassembled WGS sequence"/>
</dbReference>
<evidence type="ECO:0000313" key="1">
    <source>
        <dbReference type="EMBL" id="MBB4652971.1"/>
    </source>
</evidence>
<keyword evidence="2" id="KW-1185">Reference proteome</keyword>
<protein>
    <recommendedName>
        <fullName evidence="3">HTH cro/C1-type domain-containing protein</fullName>
    </recommendedName>
</protein>
<organism evidence="1 2">
    <name type="scientific">Aminobacter niigataensis</name>
    <dbReference type="NCBI Taxonomy" id="83265"/>
    <lineage>
        <taxon>Bacteria</taxon>
        <taxon>Pseudomonadati</taxon>
        <taxon>Pseudomonadota</taxon>
        <taxon>Alphaproteobacteria</taxon>
        <taxon>Hyphomicrobiales</taxon>
        <taxon>Phyllobacteriaceae</taxon>
        <taxon>Aminobacter</taxon>
    </lineage>
</organism>
<proteinExistence type="predicted"/>
<name>A0ABR6L8L9_9HYPH</name>
<dbReference type="EMBL" id="JACHOT010000009">
    <property type="protein sequence ID" value="MBB4652971.1"/>
    <property type="molecule type" value="Genomic_DNA"/>
</dbReference>
<comment type="caution">
    <text evidence="1">The sequence shown here is derived from an EMBL/GenBank/DDBJ whole genome shotgun (WGS) entry which is preliminary data.</text>
</comment>
<accession>A0ABR6L8L9</accession>